<evidence type="ECO:0000313" key="4">
    <source>
        <dbReference type="Proteomes" id="UP000824056"/>
    </source>
</evidence>
<comment type="similarity">
    <text evidence="1">Belongs to the LDH2/MDH2 oxidoreductase family.</text>
</comment>
<dbReference type="Gene3D" id="1.10.1530.10">
    <property type="match status" value="1"/>
</dbReference>
<dbReference type="PANTHER" id="PTHR11091:SF0">
    <property type="entry name" value="MALATE DEHYDROGENASE"/>
    <property type="match status" value="1"/>
</dbReference>
<dbReference type="PANTHER" id="PTHR11091">
    <property type="entry name" value="OXIDOREDUCTASE-RELATED"/>
    <property type="match status" value="1"/>
</dbReference>
<evidence type="ECO:0000313" key="3">
    <source>
        <dbReference type="EMBL" id="HIZ64777.1"/>
    </source>
</evidence>
<keyword evidence="2" id="KW-0560">Oxidoreductase</keyword>
<dbReference type="AlphaFoldDB" id="A0A9D2JSC9"/>
<dbReference type="Gene3D" id="3.30.1370.60">
    <property type="entry name" value="Hypothetical oxidoreductase yiak, domain 2"/>
    <property type="match status" value="1"/>
</dbReference>
<dbReference type="GO" id="GO:0016491">
    <property type="term" value="F:oxidoreductase activity"/>
    <property type="evidence" value="ECO:0007669"/>
    <property type="project" value="UniProtKB-KW"/>
</dbReference>
<protein>
    <submittedName>
        <fullName evidence="3">Ldh family oxidoreductase</fullName>
    </submittedName>
</protein>
<dbReference type="InterPro" id="IPR043143">
    <property type="entry name" value="Mal/L-sulf/L-lact_DH-like_NADP"/>
</dbReference>
<reference evidence="3" key="1">
    <citation type="journal article" date="2021" name="PeerJ">
        <title>Extensive microbial diversity within the chicken gut microbiome revealed by metagenomics and culture.</title>
        <authorList>
            <person name="Gilroy R."/>
            <person name="Ravi A."/>
            <person name="Getino M."/>
            <person name="Pursley I."/>
            <person name="Horton D.L."/>
            <person name="Alikhan N.F."/>
            <person name="Baker D."/>
            <person name="Gharbi K."/>
            <person name="Hall N."/>
            <person name="Watson M."/>
            <person name="Adriaenssens E.M."/>
            <person name="Foster-Nyarko E."/>
            <person name="Jarju S."/>
            <person name="Secka A."/>
            <person name="Antonio M."/>
            <person name="Oren A."/>
            <person name="Chaudhuri R.R."/>
            <person name="La Ragione R."/>
            <person name="Hildebrand F."/>
            <person name="Pallen M.J."/>
        </authorList>
    </citation>
    <scope>NUCLEOTIDE SEQUENCE</scope>
    <source>
        <strain evidence="3">1068</strain>
    </source>
</reference>
<dbReference type="SUPFAM" id="SSF89733">
    <property type="entry name" value="L-sulfolactate dehydrogenase-like"/>
    <property type="match status" value="1"/>
</dbReference>
<name>A0A9D2JSC9_9FIRM</name>
<reference evidence="3" key="2">
    <citation type="submission" date="2021-04" db="EMBL/GenBank/DDBJ databases">
        <authorList>
            <person name="Gilroy R."/>
        </authorList>
    </citation>
    <scope>NUCLEOTIDE SEQUENCE</scope>
    <source>
        <strain evidence="3">1068</strain>
    </source>
</reference>
<evidence type="ECO:0000256" key="1">
    <source>
        <dbReference type="ARBA" id="ARBA00006056"/>
    </source>
</evidence>
<evidence type="ECO:0000256" key="2">
    <source>
        <dbReference type="ARBA" id="ARBA00023002"/>
    </source>
</evidence>
<dbReference type="InterPro" id="IPR036111">
    <property type="entry name" value="Mal/L-sulfo/L-lacto_DH-like_sf"/>
</dbReference>
<accession>A0A9D2JSC9</accession>
<sequence length="342" mass="37186">MGTVVKTEEIKTLMRQALALRGVTGEYAEFIIADYVESETEGHKTHGLSKFLTIDIGLSKRQGDLKLVKQKGCYAMVDGNRELGHIGALYAVNLAIDLAKKNGVGIVALKNVSRYSRITPYGRKIGQEGLIGIITNNGGPGCVAPFGGKQGLFGTNPLCFAFPSKGKQPYVFDFATAQKVWGEVRQAIVEQRPLARDSFLDKDGNFTTDPEAVQCGIPFGGPKGYALCYGLEIMTGAFMGAKMGNKAEDEYDLGYLFTALSPDMFTDLESFQEEADEMARAVRNCPPIKEGGKVFVPGEIFAGKAVSEIPPDSLEVEDQVYERLKIMSVSLKGGYENSKKMN</sequence>
<dbReference type="Proteomes" id="UP000824056">
    <property type="component" value="Unassembled WGS sequence"/>
</dbReference>
<organism evidence="3 4">
    <name type="scientific">Candidatus Blautia pullicola</name>
    <dbReference type="NCBI Taxonomy" id="2838498"/>
    <lineage>
        <taxon>Bacteria</taxon>
        <taxon>Bacillati</taxon>
        <taxon>Bacillota</taxon>
        <taxon>Clostridia</taxon>
        <taxon>Lachnospirales</taxon>
        <taxon>Lachnospiraceae</taxon>
        <taxon>Blautia</taxon>
    </lineage>
</organism>
<dbReference type="EMBL" id="DXBG01000057">
    <property type="protein sequence ID" value="HIZ64777.1"/>
    <property type="molecule type" value="Genomic_DNA"/>
</dbReference>
<gene>
    <name evidence="3" type="ORF">H9809_02545</name>
</gene>
<proteinExistence type="inferred from homology"/>
<comment type="caution">
    <text evidence="3">The sequence shown here is derived from an EMBL/GenBank/DDBJ whole genome shotgun (WGS) entry which is preliminary data.</text>
</comment>
<dbReference type="Pfam" id="PF02615">
    <property type="entry name" value="Ldh_2"/>
    <property type="match status" value="1"/>
</dbReference>
<dbReference type="InterPro" id="IPR043144">
    <property type="entry name" value="Mal/L-sulf/L-lact_DH-like_ah"/>
</dbReference>
<dbReference type="InterPro" id="IPR003767">
    <property type="entry name" value="Malate/L-lactate_DH-like"/>
</dbReference>